<accession>A0A7S1B8Q5</accession>
<keyword evidence="5" id="KW-0653">Protein transport</keyword>
<evidence type="ECO:0000256" key="6">
    <source>
        <dbReference type="ARBA" id="ARBA00022989"/>
    </source>
</evidence>
<dbReference type="Pfam" id="PF02889">
    <property type="entry name" value="Sec63"/>
    <property type="match status" value="1"/>
</dbReference>
<feature type="compositionally biased region" description="Acidic residues" evidence="9">
    <location>
        <begin position="656"/>
        <end position="701"/>
    </location>
</feature>
<keyword evidence="8" id="KW-0143">Chaperone</keyword>
<evidence type="ECO:0000259" key="11">
    <source>
        <dbReference type="PROSITE" id="PS50076"/>
    </source>
</evidence>
<evidence type="ECO:0000256" key="3">
    <source>
        <dbReference type="ARBA" id="ARBA00022692"/>
    </source>
</evidence>
<dbReference type="GO" id="GO:0031207">
    <property type="term" value="C:Sec62/Sec63 complex"/>
    <property type="evidence" value="ECO:0007669"/>
    <property type="project" value="TreeGrafter"/>
</dbReference>
<gene>
    <name evidence="12" type="ORF">CHYS00102_LOCUS5876</name>
</gene>
<dbReference type="InterPro" id="IPR036869">
    <property type="entry name" value="J_dom_sf"/>
</dbReference>
<evidence type="ECO:0000256" key="9">
    <source>
        <dbReference type="SAM" id="MobiDB-lite"/>
    </source>
</evidence>
<feature type="compositionally biased region" description="Basic and acidic residues" evidence="9">
    <location>
        <begin position="281"/>
        <end position="297"/>
    </location>
</feature>
<keyword evidence="2" id="KW-0813">Transport</keyword>
<feature type="compositionally biased region" description="Acidic residues" evidence="9">
    <location>
        <begin position="298"/>
        <end position="311"/>
    </location>
</feature>
<evidence type="ECO:0000256" key="1">
    <source>
        <dbReference type="ARBA" id="ARBA00004477"/>
    </source>
</evidence>
<sequence>MSSADPPPGTEEIPEDEPEAPPYHLMPVAALLGSYAFLACLHLLRRVYVRFKCRESKASTAEAASGRAENPFSALAFQAITVAGAAILYGYIVGIVEAGLAASKVFDPFEILGVATGANTTLIKRAYRQLSLVHHPDKGGSEETFQQVALAYKALSDPIARENWQKHGHPDGPVRASFDFALPSWLLHPQGITAIVLLVLYLGMFVAIIIYAIRTVAKNDEDAVQKHQDMSVARPDQNYLQIMLEDKSTHEDVLYFIATTPENLHMAKKSLVAKEKAVREAAAKKDDKKDEKKKTDSLLDDDDDWDNDGDDDIKQHEASKIEQLKILQAVTGKDTSNEDDDKFEGLHEGVIGQQWVEKKLEAAGAWPPTLSTFSKNAMYNQMMAMAGKENAKMDEDWIKNPAVRRNILFVTARLNSLKLNTDPELLNAGKNNLLEKQYFRDSMAFRNRAGLLMEASLHVAIKGKKAKLAATIVETVAMFKLGVPSIKDPASISWFRTAMEKQYGEGNVPSLDIQNPEVCTPDEDQIANGDSVRLSMDATRTHAEAFTRVKIGMCQRQGIDPRVALNSYREGWWVLIRARPEGTDVEKESLLTAWPVIVQQIASTKAKINVQFPAPEKPGKYIFRVQVKSQEFLGCDQEFEMNVEVADAALVRNREEDYEEKDGEFVPDDEIFKDDKEDEGSDDEDSDDDDDDEDDDDDDCIVVENTDGLRKRPTAGKRE</sequence>
<comment type="subcellular location">
    <subcellularLocation>
        <location evidence="1">Endoplasmic reticulum membrane</location>
        <topology evidence="1">Multi-pass membrane protein</topology>
    </subcellularLocation>
</comment>
<feature type="transmembrane region" description="Helical" evidence="10">
    <location>
        <begin position="75"/>
        <end position="96"/>
    </location>
</feature>
<keyword evidence="6 10" id="KW-1133">Transmembrane helix</keyword>
<keyword evidence="4" id="KW-0256">Endoplasmic reticulum</keyword>
<dbReference type="PROSITE" id="PS50076">
    <property type="entry name" value="DNAJ_2"/>
    <property type="match status" value="1"/>
</dbReference>
<keyword evidence="7 10" id="KW-0472">Membrane</keyword>
<dbReference type="CDD" id="cd06257">
    <property type="entry name" value="DnaJ"/>
    <property type="match status" value="1"/>
</dbReference>
<dbReference type="InterPro" id="IPR001623">
    <property type="entry name" value="DnaJ_domain"/>
</dbReference>
<dbReference type="PANTHER" id="PTHR24075">
    <property type="entry name" value="SEC63 DOMAIN-CONTAINING"/>
    <property type="match status" value="1"/>
</dbReference>
<name>A0A7S1B8Q5_9STRA</name>
<feature type="region of interest" description="Disordered" evidence="9">
    <location>
        <begin position="655"/>
        <end position="719"/>
    </location>
</feature>
<dbReference type="InterPro" id="IPR014756">
    <property type="entry name" value="Ig_E-set"/>
</dbReference>
<dbReference type="InterPro" id="IPR035892">
    <property type="entry name" value="C2_domain_sf"/>
</dbReference>
<dbReference type="GO" id="GO:0006620">
    <property type="term" value="P:post-translational protein targeting to endoplasmic reticulum membrane"/>
    <property type="evidence" value="ECO:0007669"/>
    <property type="project" value="TreeGrafter"/>
</dbReference>
<evidence type="ECO:0000256" key="2">
    <source>
        <dbReference type="ARBA" id="ARBA00022448"/>
    </source>
</evidence>
<dbReference type="Gene3D" id="1.10.287.110">
    <property type="entry name" value="DnaJ domain"/>
    <property type="match status" value="1"/>
</dbReference>
<feature type="transmembrane region" description="Helical" evidence="10">
    <location>
        <begin position="24"/>
        <end position="44"/>
    </location>
</feature>
<dbReference type="InterPro" id="IPR004179">
    <property type="entry name" value="Sec63-dom"/>
</dbReference>
<dbReference type="AlphaFoldDB" id="A0A7S1B8Q5"/>
<feature type="transmembrane region" description="Helical" evidence="10">
    <location>
        <begin position="192"/>
        <end position="213"/>
    </location>
</feature>
<evidence type="ECO:0000256" key="10">
    <source>
        <dbReference type="SAM" id="Phobius"/>
    </source>
</evidence>
<dbReference type="Pfam" id="PF00226">
    <property type="entry name" value="DnaJ"/>
    <property type="match status" value="1"/>
</dbReference>
<feature type="region of interest" description="Disordered" evidence="9">
    <location>
        <begin position="281"/>
        <end position="312"/>
    </location>
</feature>
<dbReference type="GO" id="GO:0003723">
    <property type="term" value="F:RNA binding"/>
    <property type="evidence" value="ECO:0007669"/>
    <property type="project" value="TreeGrafter"/>
</dbReference>
<evidence type="ECO:0000256" key="7">
    <source>
        <dbReference type="ARBA" id="ARBA00023136"/>
    </source>
</evidence>
<feature type="region of interest" description="Disordered" evidence="9">
    <location>
        <begin position="1"/>
        <end position="20"/>
    </location>
</feature>
<dbReference type="SMART" id="SM00271">
    <property type="entry name" value="DnaJ"/>
    <property type="match status" value="1"/>
</dbReference>
<dbReference type="GO" id="GO:0008320">
    <property type="term" value="F:protein transmembrane transporter activity"/>
    <property type="evidence" value="ECO:0007669"/>
    <property type="project" value="TreeGrafter"/>
</dbReference>
<organism evidence="12">
    <name type="scientific">Corethron hystrix</name>
    <dbReference type="NCBI Taxonomy" id="216773"/>
    <lineage>
        <taxon>Eukaryota</taxon>
        <taxon>Sar</taxon>
        <taxon>Stramenopiles</taxon>
        <taxon>Ochrophyta</taxon>
        <taxon>Bacillariophyta</taxon>
        <taxon>Coscinodiscophyceae</taxon>
        <taxon>Corethrophycidae</taxon>
        <taxon>Corethrales</taxon>
        <taxon>Corethraceae</taxon>
        <taxon>Corethron</taxon>
    </lineage>
</organism>
<dbReference type="PANTHER" id="PTHR24075:SF0">
    <property type="entry name" value="TRANSLOCATION PROTEIN SEC63 HOMOLOG"/>
    <property type="match status" value="1"/>
</dbReference>
<protein>
    <recommendedName>
        <fullName evidence="11">J domain-containing protein</fullName>
    </recommendedName>
</protein>
<dbReference type="SUPFAM" id="SSF81296">
    <property type="entry name" value="E set domains"/>
    <property type="match status" value="1"/>
</dbReference>
<proteinExistence type="predicted"/>
<dbReference type="SUPFAM" id="SSF46565">
    <property type="entry name" value="Chaperone J-domain"/>
    <property type="match status" value="1"/>
</dbReference>
<keyword evidence="3 10" id="KW-0812">Transmembrane</keyword>
<evidence type="ECO:0000256" key="4">
    <source>
        <dbReference type="ARBA" id="ARBA00022824"/>
    </source>
</evidence>
<dbReference type="PRINTS" id="PR00625">
    <property type="entry name" value="JDOMAIN"/>
</dbReference>
<evidence type="ECO:0000313" key="12">
    <source>
        <dbReference type="EMBL" id="CAD8878692.1"/>
    </source>
</evidence>
<dbReference type="Gene3D" id="2.60.40.150">
    <property type="entry name" value="C2 domain"/>
    <property type="match status" value="1"/>
</dbReference>
<reference evidence="12" key="1">
    <citation type="submission" date="2021-01" db="EMBL/GenBank/DDBJ databases">
        <authorList>
            <person name="Corre E."/>
            <person name="Pelletier E."/>
            <person name="Niang G."/>
            <person name="Scheremetjew M."/>
            <person name="Finn R."/>
            <person name="Kale V."/>
            <person name="Holt S."/>
            <person name="Cochrane G."/>
            <person name="Meng A."/>
            <person name="Brown T."/>
            <person name="Cohen L."/>
        </authorList>
    </citation>
    <scope>NUCLEOTIDE SEQUENCE</scope>
    <source>
        <strain evidence="12">308</strain>
    </source>
</reference>
<dbReference type="GO" id="GO:0006614">
    <property type="term" value="P:SRP-dependent cotranslational protein targeting to membrane"/>
    <property type="evidence" value="ECO:0007669"/>
    <property type="project" value="TreeGrafter"/>
</dbReference>
<dbReference type="EMBL" id="HBFR01008133">
    <property type="protein sequence ID" value="CAD8878692.1"/>
    <property type="molecule type" value="Transcribed_RNA"/>
</dbReference>
<evidence type="ECO:0000256" key="5">
    <source>
        <dbReference type="ARBA" id="ARBA00022927"/>
    </source>
</evidence>
<evidence type="ECO:0000256" key="8">
    <source>
        <dbReference type="ARBA" id="ARBA00023186"/>
    </source>
</evidence>
<feature type="domain" description="J" evidence="11">
    <location>
        <begin position="107"/>
        <end position="168"/>
    </location>
</feature>